<organism evidence="2 3">
    <name type="scientific">Thecamonas trahens ATCC 50062</name>
    <dbReference type="NCBI Taxonomy" id="461836"/>
    <lineage>
        <taxon>Eukaryota</taxon>
        <taxon>Apusozoa</taxon>
        <taxon>Apusomonadida</taxon>
        <taxon>Apusomonadidae</taxon>
        <taxon>Thecamonas</taxon>
    </lineage>
</organism>
<dbReference type="AlphaFoldDB" id="A0A0L0DHF3"/>
<proteinExistence type="predicted"/>
<feature type="compositionally biased region" description="Low complexity" evidence="1">
    <location>
        <begin position="404"/>
        <end position="448"/>
    </location>
</feature>
<accession>A0A0L0DHF3</accession>
<dbReference type="EMBL" id="GL349470">
    <property type="protein sequence ID" value="KNC51794.1"/>
    <property type="molecule type" value="Genomic_DNA"/>
</dbReference>
<evidence type="ECO:0000313" key="2">
    <source>
        <dbReference type="EMBL" id="KNC51794.1"/>
    </source>
</evidence>
<keyword evidence="3" id="KW-1185">Reference proteome</keyword>
<dbReference type="RefSeq" id="XP_013755766.1">
    <property type="nucleotide sequence ID" value="XM_013900312.1"/>
</dbReference>
<evidence type="ECO:0000313" key="3">
    <source>
        <dbReference type="Proteomes" id="UP000054408"/>
    </source>
</evidence>
<evidence type="ECO:0000256" key="1">
    <source>
        <dbReference type="SAM" id="MobiDB-lite"/>
    </source>
</evidence>
<sequence>MMSFSMNCDALPPSRVTFLEPLPELEERSGVVLHPLFKEVSRSASTYFAIKVPGATNVVIARDQPYELTDGVELVCSGSQEYAKVARTRKLDGITIPGSKYIFEGHATFTSPGPIYVWARTVTMNHDDATGQIITNVSPFFPCVEFEVLSGRAGWDDLAGEFGDDAVLDVMLAGDDGGVALESLPEGAEPAVRDPEFDSRRGMLYAPLAHRLPVGRTASVIEFRLKLPGAVAVVVSKTKPVGPNDGIVLFKTSDGVFAASLDPSANNAPIDTSPGLVYVWAQLTDTPRVSPRSAPSTPMSPAPASLPATPAPSVADPPLSRQSARMTASSNFVSILDDVDLECEPEPQPESIEVDDAESRALDALLGITPAHTVGRPAYPSSSGALDPSTSAFLAELTAPNPSAMSATASAAPSKGADASSPGSSSDSGSGSDSGSSTASDTAPDAAGVGAKTGPPPTDRASVSSFLFLTSKPQIREFVPIITYLFTESG</sequence>
<gene>
    <name evidence="2" type="ORF">AMSG_12108</name>
</gene>
<dbReference type="GeneID" id="25570023"/>
<feature type="region of interest" description="Disordered" evidence="1">
    <location>
        <begin position="404"/>
        <end position="462"/>
    </location>
</feature>
<protein>
    <submittedName>
        <fullName evidence="2">Uncharacterized protein</fullName>
    </submittedName>
</protein>
<feature type="region of interest" description="Disordered" evidence="1">
    <location>
        <begin position="287"/>
        <end position="326"/>
    </location>
</feature>
<dbReference type="Proteomes" id="UP000054408">
    <property type="component" value="Unassembled WGS sequence"/>
</dbReference>
<name>A0A0L0DHF3_THETB</name>
<feature type="compositionally biased region" description="Low complexity" evidence="1">
    <location>
        <begin position="290"/>
        <end position="314"/>
    </location>
</feature>
<reference evidence="2 3" key="1">
    <citation type="submission" date="2010-05" db="EMBL/GenBank/DDBJ databases">
        <title>The Genome Sequence of Thecamonas trahens ATCC 50062.</title>
        <authorList>
            <consortium name="The Broad Institute Genome Sequencing Platform"/>
            <person name="Russ C."/>
            <person name="Cuomo C."/>
            <person name="Shea T."/>
            <person name="Young S.K."/>
            <person name="Zeng Q."/>
            <person name="Koehrsen M."/>
            <person name="Haas B."/>
            <person name="Borodovsky M."/>
            <person name="Guigo R."/>
            <person name="Alvarado L."/>
            <person name="Berlin A."/>
            <person name="Bochicchio J."/>
            <person name="Borenstein D."/>
            <person name="Chapman S."/>
            <person name="Chen Z."/>
            <person name="Freedman E."/>
            <person name="Gellesch M."/>
            <person name="Goldberg J."/>
            <person name="Griggs A."/>
            <person name="Gujja S."/>
            <person name="Heilman E."/>
            <person name="Heiman D."/>
            <person name="Hepburn T."/>
            <person name="Howarth C."/>
            <person name="Jen D."/>
            <person name="Larson L."/>
            <person name="Mehta T."/>
            <person name="Park D."/>
            <person name="Pearson M."/>
            <person name="Roberts A."/>
            <person name="Saif S."/>
            <person name="Shenoy N."/>
            <person name="Sisk P."/>
            <person name="Stolte C."/>
            <person name="Sykes S."/>
            <person name="Thomson T."/>
            <person name="Walk T."/>
            <person name="White J."/>
            <person name="Yandava C."/>
            <person name="Burger G."/>
            <person name="Gray M.W."/>
            <person name="Holland P.W.H."/>
            <person name="King N."/>
            <person name="Lang F.B.F."/>
            <person name="Roger A.J."/>
            <person name="Ruiz-Trillo I."/>
            <person name="Lander E."/>
            <person name="Nusbaum C."/>
        </authorList>
    </citation>
    <scope>NUCLEOTIDE SEQUENCE [LARGE SCALE GENOMIC DNA]</scope>
    <source>
        <strain evidence="2 3">ATCC 50062</strain>
    </source>
</reference>